<sequence length="31" mass="3283">MDCPNCDNVAMIPAAFLKVGPHTCPVCGYSQ</sequence>
<dbReference type="Proteomes" id="UP000266915">
    <property type="component" value="Unassembled WGS sequence"/>
</dbReference>
<evidence type="ECO:0000313" key="2">
    <source>
        <dbReference type="Proteomes" id="UP000266915"/>
    </source>
</evidence>
<accession>A0A3N2BLF4</accession>
<proteinExistence type="predicted"/>
<protein>
    <submittedName>
        <fullName evidence="1">Uncharacterized protein</fullName>
    </submittedName>
</protein>
<dbReference type="EMBL" id="RKHL01000002">
    <property type="protein sequence ID" value="ROR76097.1"/>
    <property type="molecule type" value="Genomic_DNA"/>
</dbReference>
<dbReference type="AlphaFoldDB" id="A0A3N2BLF4"/>
<comment type="caution">
    <text evidence="1">The sequence shown here is derived from an EMBL/GenBank/DDBJ whole genome shotgun (WGS) entry which is preliminary data.</text>
</comment>
<reference evidence="1 2" key="1">
    <citation type="submission" date="2018-11" db="EMBL/GenBank/DDBJ databases">
        <title>Sequencing the genomes of 1000 actinobacteria strains.</title>
        <authorList>
            <person name="Klenk H.-P."/>
        </authorList>
    </citation>
    <scope>NUCLEOTIDE SEQUENCE [LARGE SCALE GENOMIC DNA]</scope>
    <source>
        <strain evidence="1 2">DSM 14012</strain>
    </source>
</reference>
<keyword evidence="2" id="KW-1185">Reference proteome</keyword>
<evidence type="ECO:0000313" key="1">
    <source>
        <dbReference type="EMBL" id="ROR76097.1"/>
    </source>
</evidence>
<gene>
    <name evidence="1" type="ORF">EDD42_4050</name>
</gene>
<organism evidence="1 2">
    <name type="scientific">Plantibacter flavus</name>
    <dbReference type="NCBI Taxonomy" id="150123"/>
    <lineage>
        <taxon>Bacteria</taxon>
        <taxon>Bacillati</taxon>
        <taxon>Actinomycetota</taxon>
        <taxon>Actinomycetes</taxon>
        <taxon>Micrococcales</taxon>
        <taxon>Microbacteriaceae</taxon>
        <taxon>Plantibacter</taxon>
    </lineage>
</organism>
<name>A0A3N2BLF4_9MICO</name>